<comment type="caution">
    <text evidence="2">The sequence shown here is derived from an EMBL/GenBank/DDBJ whole genome shotgun (WGS) entry which is preliminary data.</text>
</comment>
<organism evidence="2 3">
    <name type="scientific">Litorihabitans aurantiacus</name>
    <dbReference type="NCBI Taxonomy" id="1930061"/>
    <lineage>
        <taxon>Bacteria</taxon>
        <taxon>Bacillati</taxon>
        <taxon>Actinomycetota</taxon>
        <taxon>Actinomycetes</taxon>
        <taxon>Micrococcales</taxon>
        <taxon>Beutenbergiaceae</taxon>
        <taxon>Litorihabitans</taxon>
    </lineage>
</organism>
<gene>
    <name evidence="2" type="ORF">GCM10025875_06220</name>
</gene>
<evidence type="ECO:0000313" key="3">
    <source>
        <dbReference type="Proteomes" id="UP001157161"/>
    </source>
</evidence>
<evidence type="ECO:0000256" key="1">
    <source>
        <dbReference type="SAM" id="MobiDB-lite"/>
    </source>
</evidence>
<dbReference type="AlphaFoldDB" id="A0AA37XD18"/>
<sequence length="289" mass="30180">MSINPRDLHRRLLADGPLPRLSWTSADGEALELSGRVLGNWTSKIANLLVEEVDAGPGTRVALDLPVHWRTLVWALGAWVSGAGVLVVGGDEGDGGAVAGPVDVVATTRPEAWTSRADVVVAVPLPSFALRWPGELPAGALDGGSDVAVQPDALGPVVGIDAGAVALEVGGSRVTFAQLAAGAANPGARSRRASCARLRPWPVTASWRWRGDTGRPRSGTLTDHARNHSRRRLRHPAPPDHAGREQAARPGVRQADDLLPALDPPAGGDQGRADHHHPARRRPVPAAAG</sequence>
<reference evidence="2" key="2">
    <citation type="submission" date="2023-02" db="EMBL/GenBank/DDBJ databases">
        <authorList>
            <person name="Sun Q."/>
            <person name="Mori K."/>
        </authorList>
    </citation>
    <scope>NUCLEOTIDE SEQUENCE</scope>
    <source>
        <strain evidence="2">NBRC 112290</strain>
    </source>
</reference>
<reference evidence="2" key="1">
    <citation type="journal article" date="2014" name="Int. J. Syst. Evol. Microbiol.">
        <title>Complete genome sequence of Corynebacterium casei LMG S-19264T (=DSM 44701T), isolated from a smear-ripened cheese.</title>
        <authorList>
            <consortium name="US DOE Joint Genome Institute (JGI-PGF)"/>
            <person name="Walter F."/>
            <person name="Albersmeier A."/>
            <person name="Kalinowski J."/>
            <person name="Ruckert C."/>
        </authorList>
    </citation>
    <scope>NUCLEOTIDE SEQUENCE</scope>
    <source>
        <strain evidence="2">NBRC 112290</strain>
    </source>
</reference>
<name>A0AA37XD18_9MICO</name>
<feature type="compositionally biased region" description="Low complexity" evidence="1">
    <location>
        <begin position="257"/>
        <end position="266"/>
    </location>
</feature>
<proteinExistence type="predicted"/>
<feature type="region of interest" description="Disordered" evidence="1">
    <location>
        <begin position="207"/>
        <end position="289"/>
    </location>
</feature>
<evidence type="ECO:0000313" key="2">
    <source>
        <dbReference type="EMBL" id="GMA30630.1"/>
    </source>
</evidence>
<feature type="compositionally biased region" description="Basic residues" evidence="1">
    <location>
        <begin position="274"/>
        <end position="283"/>
    </location>
</feature>
<accession>A0AA37XD18</accession>
<evidence type="ECO:0008006" key="4">
    <source>
        <dbReference type="Google" id="ProtNLM"/>
    </source>
</evidence>
<dbReference type="Proteomes" id="UP001157161">
    <property type="component" value="Unassembled WGS sequence"/>
</dbReference>
<dbReference type="SUPFAM" id="SSF56801">
    <property type="entry name" value="Acetyl-CoA synthetase-like"/>
    <property type="match status" value="1"/>
</dbReference>
<protein>
    <recommendedName>
        <fullName evidence="4">TIGR03089 family protein</fullName>
    </recommendedName>
</protein>
<dbReference type="InterPro" id="IPR017523">
    <property type="entry name" value="Rv3268"/>
</dbReference>
<feature type="compositionally biased region" description="Basic and acidic residues" evidence="1">
    <location>
        <begin position="237"/>
        <end position="247"/>
    </location>
</feature>
<keyword evidence="3" id="KW-1185">Reference proteome</keyword>
<dbReference type="NCBIfam" id="TIGR03089">
    <property type="entry name" value="TIGR03089 family protein"/>
    <property type="match status" value="1"/>
</dbReference>
<dbReference type="EMBL" id="BSUM01000001">
    <property type="protein sequence ID" value="GMA30630.1"/>
    <property type="molecule type" value="Genomic_DNA"/>
</dbReference>